<dbReference type="AlphaFoldDB" id="A0A0P4R4R3"/>
<protein>
    <recommendedName>
        <fullName evidence="6">Transport permease protein</fullName>
    </recommendedName>
</protein>
<evidence type="ECO:0000313" key="8">
    <source>
        <dbReference type="EMBL" id="GAO07490.1"/>
    </source>
</evidence>
<dbReference type="RefSeq" id="WP_181018568.1">
    <property type="nucleotide sequence ID" value="NZ_BBNO01000002.1"/>
</dbReference>
<evidence type="ECO:0000256" key="3">
    <source>
        <dbReference type="ARBA" id="ARBA00022989"/>
    </source>
</evidence>
<dbReference type="EMBL" id="BBNO01000002">
    <property type="protein sequence ID" value="GAO07490.1"/>
    <property type="molecule type" value="Genomic_DNA"/>
</dbReference>
<evidence type="ECO:0000256" key="6">
    <source>
        <dbReference type="RuleBase" id="RU361157"/>
    </source>
</evidence>
<sequence>MSASVREAGGIERAGTPGETGTAARLLALGRAELTLLGRNKTALTTSLIIPVALAFAMKGAVENMVAGTGLSIGSALLPATLGYVLVFAVYSSLTGSYTARREELVLKRLRTGELRDLEILAGTALPAVLLGLVQCVLLVVLGGLLLDAGLPTAPHLLIAGVVLGMAATVGFAAASSVLAKSAEAAQLAVLPFMMVSLAGSGMVAPLDILPERVASVLELLPLSPAMELIRAGWTGGEGLKETVGQLITGLVWTGLALFAVQRWFRWEPRR</sequence>
<gene>
    <name evidence="8" type="ORF">TPA0598_02_07300</name>
</gene>
<feature type="transmembrane region" description="Helical" evidence="6">
    <location>
        <begin position="43"/>
        <end position="62"/>
    </location>
</feature>
<keyword evidence="9" id="KW-1185">Reference proteome</keyword>
<proteinExistence type="inferred from homology"/>
<organism evidence="8 9">
    <name type="scientific">Streptomyces lydicamycinicus</name>
    <dbReference type="NCBI Taxonomy" id="1546107"/>
    <lineage>
        <taxon>Bacteria</taxon>
        <taxon>Bacillati</taxon>
        <taxon>Actinomycetota</taxon>
        <taxon>Actinomycetes</taxon>
        <taxon>Kitasatosporales</taxon>
        <taxon>Streptomycetaceae</taxon>
        <taxon>Streptomyces</taxon>
    </lineage>
</organism>
<comment type="similarity">
    <text evidence="6">Belongs to the ABC-2 integral membrane protein family.</text>
</comment>
<comment type="caution">
    <text evidence="8">The sequence shown here is derived from an EMBL/GenBank/DDBJ whole genome shotgun (WGS) entry which is preliminary data.</text>
</comment>
<reference evidence="9" key="1">
    <citation type="submission" date="2014-09" db="EMBL/GenBank/DDBJ databases">
        <title>Whole genome shotgun sequence of Streptomyces sp. NBRC 110027.</title>
        <authorList>
            <person name="Komaki H."/>
            <person name="Ichikawa N."/>
            <person name="Katano-Makiyama Y."/>
            <person name="Hosoyama A."/>
            <person name="Hashimoto M."/>
            <person name="Uohara A."/>
            <person name="Kitahashi Y."/>
            <person name="Ohji S."/>
            <person name="Kimura A."/>
            <person name="Yamazoe A."/>
            <person name="Igarashi Y."/>
            <person name="Fujita N."/>
        </authorList>
    </citation>
    <scope>NUCLEOTIDE SEQUENCE [LARGE SCALE GENOMIC DNA]</scope>
    <source>
        <strain evidence="9">NBRC 110027</strain>
    </source>
</reference>
<dbReference type="InterPro" id="IPR013525">
    <property type="entry name" value="ABC2_TM"/>
</dbReference>
<dbReference type="InterPro" id="IPR000412">
    <property type="entry name" value="ABC_2_transport"/>
</dbReference>
<dbReference type="PANTHER" id="PTHR43027">
    <property type="entry name" value="DOXORUBICIN RESISTANCE ABC TRANSPORTER PERMEASE PROTEIN DRRC-RELATED"/>
    <property type="match status" value="1"/>
</dbReference>
<keyword evidence="6" id="KW-0813">Transport</keyword>
<comment type="subcellular location">
    <subcellularLocation>
        <location evidence="6">Cell membrane</location>
        <topology evidence="6">Multi-pass membrane protein</topology>
    </subcellularLocation>
    <subcellularLocation>
        <location evidence="1">Membrane</location>
        <topology evidence="1">Multi-pass membrane protein</topology>
    </subcellularLocation>
</comment>
<evidence type="ECO:0000313" key="9">
    <source>
        <dbReference type="Proteomes" id="UP000048965"/>
    </source>
</evidence>
<dbReference type="InterPro" id="IPR047817">
    <property type="entry name" value="ABC2_TM_bact-type"/>
</dbReference>
<evidence type="ECO:0000256" key="4">
    <source>
        <dbReference type="ARBA" id="ARBA00023136"/>
    </source>
</evidence>
<name>A0A0P4R4R3_9ACTN</name>
<keyword evidence="5" id="KW-0046">Antibiotic resistance</keyword>
<dbReference type="Pfam" id="PF01061">
    <property type="entry name" value="ABC2_membrane"/>
    <property type="match status" value="1"/>
</dbReference>
<dbReference type="PROSITE" id="PS51012">
    <property type="entry name" value="ABC_TM2"/>
    <property type="match status" value="1"/>
</dbReference>
<feature type="domain" description="ABC transmembrane type-2" evidence="7">
    <location>
        <begin position="42"/>
        <end position="264"/>
    </location>
</feature>
<feature type="transmembrane region" description="Helical" evidence="6">
    <location>
        <begin position="188"/>
        <end position="207"/>
    </location>
</feature>
<dbReference type="PANTHER" id="PTHR43027:SF2">
    <property type="entry name" value="TRANSPORT PERMEASE PROTEIN"/>
    <property type="match status" value="1"/>
</dbReference>
<keyword evidence="3 6" id="KW-1133">Transmembrane helix</keyword>
<feature type="transmembrane region" description="Helical" evidence="6">
    <location>
        <begin position="244"/>
        <end position="265"/>
    </location>
</feature>
<evidence type="ECO:0000256" key="2">
    <source>
        <dbReference type="ARBA" id="ARBA00022692"/>
    </source>
</evidence>
<keyword evidence="6" id="KW-1003">Cell membrane</keyword>
<keyword evidence="2 6" id="KW-0812">Transmembrane</keyword>
<feature type="transmembrane region" description="Helical" evidence="6">
    <location>
        <begin position="82"/>
        <end position="100"/>
    </location>
</feature>
<dbReference type="GO" id="GO:0046677">
    <property type="term" value="P:response to antibiotic"/>
    <property type="evidence" value="ECO:0007669"/>
    <property type="project" value="UniProtKB-KW"/>
</dbReference>
<feature type="transmembrane region" description="Helical" evidence="6">
    <location>
        <begin position="157"/>
        <end position="176"/>
    </location>
</feature>
<dbReference type="PIRSF" id="PIRSF006648">
    <property type="entry name" value="DrrB"/>
    <property type="match status" value="1"/>
</dbReference>
<accession>A0A0P4R4R3</accession>
<evidence type="ECO:0000256" key="5">
    <source>
        <dbReference type="ARBA" id="ARBA00023251"/>
    </source>
</evidence>
<keyword evidence="4 6" id="KW-0472">Membrane</keyword>
<evidence type="ECO:0000259" key="7">
    <source>
        <dbReference type="PROSITE" id="PS51012"/>
    </source>
</evidence>
<reference evidence="8 9" key="2">
    <citation type="journal article" date="2015" name="Stand. Genomic Sci.">
        <title>Draft genome sequence of marine-derived Streptomyces sp. TP-A0598, a producer of anti-MRSA antibiotic lydicamycins.</title>
        <authorList>
            <person name="Komaki H."/>
            <person name="Ichikawa N."/>
            <person name="Hosoyama A."/>
            <person name="Fujita N."/>
            <person name="Igarashi Y."/>
        </authorList>
    </citation>
    <scope>NUCLEOTIDE SEQUENCE [LARGE SCALE GENOMIC DNA]</scope>
    <source>
        <strain evidence="8 9">NBRC 110027</strain>
    </source>
</reference>
<feature type="transmembrane region" description="Helical" evidence="6">
    <location>
        <begin position="120"/>
        <end position="145"/>
    </location>
</feature>
<dbReference type="Proteomes" id="UP000048965">
    <property type="component" value="Unassembled WGS sequence"/>
</dbReference>
<dbReference type="GO" id="GO:0043190">
    <property type="term" value="C:ATP-binding cassette (ABC) transporter complex"/>
    <property type="evidence" value="ECO:0007669"/>
    <property type="project" value="InterPro"/>
</dbReference>
<evidence type="ECO:0000256" key="1">
    <source>
        <dbReference type="ARBA" id="ARBA00004141"/>
    </source>
</evidence>
<dbReference type="GO" id="GO:0140359">
    <property type="term" value="F:ABC-type transporter activity"/>
    <property type="evidence" value="ECO:0007669"/>
    <property type="project" value="InterPro"/>
</dbReference>
<dbReference type="InterPro" id="IPR052902">
    <property type="entry name" value="ABC-2_transporter"/>
</dbReference>